<gene>
    <name evidence="3" type="ORF">HDA37_004129</name>
</gene>
<keyword evidence="2" id="KW-0812">Transmembrane</keyword>
<protein>
    <recommendedName>
        <fullName evidence="5">DUF3105 domain-containing protein</fullName>
    </recommendedName>
</protein>
<organism evidence="3 4">
    <name type="scientific">Pseudonocardia alni</name>
    <name type="common">Amycolata alni</name>
    <dbReference type="NCBI Taxonomy" id="33907"/>
    <lineage>
        <taxon>Bacteria</taxon>
        <taxon>Bacillati</taxon>
        <taxon>Actinomycetota</taxon>
        <taxon>Actinomycetes</taxon>
        <taxon>Pseudonocardiales</taxon>
        <taxon>Pseudonocardiaceae</taxon>
        <taxon>Pseudonocardia</taxon>
    </lineage>
</organism>
<reference evidence="3 4" key="1">
    <citation type="submission" date="2020-07" db="EMBL/GenBank/DDBJ databases">
        <title>Sequencing the genomes of 1000 actinobacteria strains.</title>
        <authorList>
            <person name="Klenk H.-P."/>
        </authorList>
    </citation>
    <scope>NUCLEOTIDE SEQUENCE [LARGE SCALE GENOMIC DNA]</scope>
    <source>
        <strain evidence="3 4">DSM 44749</strain>
    </source>
</reference>
<evidence type="ECO:0000313" key="3">
    <source>
        <dbReference type="EMBL" id="NYG03844.1"/>
    </source>
</evidence>
<name>A0A852WAV7_PSEA5</name>
<keyword evidence="4" id="KW-1185">Reference proteome</keyword>
<feature type="region of interest" description="Disordered" evidence="1">
    <location>
        <begin position="210"/>
        <end position="276"/>
    </location>
</feature>
<evidence type="ECO:0000313" key="4">
    <source>
        <dbReference type="Proteomes" id="UP000549695"/>
    </source>
</evidence>
<keyword evidence="2" id="KW-0472">Membrane</keyword>
<dbReference type="Pfam" id="PF11303">
    <property type="entry name" value="DUF3105"/>
    <property type="match status" value="1"/>
</dbReference>
<dbReference type="InterPro" id="IPR021454">
    <property type="entry name" value="DUF3105"/>
</dbReference>
<accession>A0A852WAV7</accession>
<feature type="compositionally biased region" description="Pro residues" evidence="1">
    <location>
        <begin position="250"/>
        <end position="261"/>
    </location>
</feature>
<keyword evidence="2" id="KW-1133">Transmembrane helix</keyword>
<feature type="transmembrane region" description="Helical" evidence="2">
    <location>
        <begin position="21"/>
        <end position="46"/>
    </location>
</feature>
<evidence type="ECO:0000256" key="2">
    <source>
        <dbReference type="SAM" id="Phobius"/>
    </source>
</evidence>
<comment type="caution">
    <text evidence="3">The sequence shown here is derived from an EMBL/GenBank/DDBJ whole genome shotgun (WGS) entry which is preliminary data.</text>
</comment>
<evidence type="ECO:0008006" key="5">
    <source>
        <dbReference type="Google" id="ProtNLM"/>
    </source>
</evidence>
<dbReference type="RefSeq" id="WP_179761935.1">
    <property type="nucleotide sequence ID" value="NZ_BAAAJZ010000003.1"/>
</dbReference>
<dbReference type="EMBL" id="JACCCZ010000001">
    <property type="protein sequence ID" value="NYG03844.1"/>
    <property type="molecule type" value="Genomic_DNA"/>
</dbReference>
<evidence type="ECO:0000256" key="1">
    <source>
        <dbReference type="SAM" id="MobiDB-lite"/>
    </source>
</evidence>
<sequence>MASGKSGKKRPSMPSSVGRRQFPWGMVAAITVLVLLAGAFIVYPLVQRNQNRAWEPTDDNRNPALAIPGIVSQDYPGLQHVLGFQRVAYTHSPPFGGAHDGFWAACNGVVYPNAVRSENLVHSLEHGAVWIAYNPDTLDEAGKAALSQRVEGQPYTVMSPYPGLDAPISLQSWGNQLKVQTADDERIDQFIRALRLNRFTHPEVGASCDALGAQGFDQDNPPAFQPIPEQSAVDGQTILPENQGATPGGAPAPDPTVPGQPAPGQQAPAPAPAPGQ</sequence>
<dbReference type="GeneID" id="98053823"/>
<proteinExistence type="predicted"/>
<dbReference type="Proteomes" id="UP000549695">
    <property type="component" value="Unassembled WGS sequence"/>
</dbReference>
<dbReference type="AlphaFoldDB" id="A0A852WAV7"/>